<evidence type="ECO:0000313" key="6">
    <source>
        <dbReference type="Proteomes" id="UP000332487"/>
    </source>
</evidence>
<evidence type="ECO:0000313" key="5">
    <source>
        <dbReference type="EMBL" id="EET89917.1"/>
    </source>
</evidence>
<dbReference type="SMART" id="SM00382">
    <property type="entry name" value="AAA"/>
    <property type="match status" value="1"/>
</dbReference>
<dbReference type="InterPro" id="IPR050763">
    <property type="entry name" value="ABC_transporter_ATP-binding"/>
</dbReference>
<evidence type="ECO:0000256" key="2">
    <source>
        <dbReference type="ARBA" id="ARBA00022741"/>
    </source>
</evidence>
<keyword evidence="1" id="KW-0813">Transport</keyword>
<dbReference type="Pfam" id="PF00005">
    <property type="entry name" value="ABC_tran"/>
    <property type="match status" value="1"/>
</dbReference>
<dbReference type="Proteomes" id="UP000332487">
    <property type="component" value="Unassembled WGS sequence"/>
</dbReference>
<sequence length="343" mass="38596">MTLTVVVANMKDDSLAVLVEDVRKKFKSYETKHGQGILSSIRRQYIIKQALNGVSFSVKKGEIVALLGKNGSGKSTMIKVLTGVLHPDSGTIRVLGMDPWISRETLAMRIGVVFGAHEQLYWNLPALDTFQFRKALYGISDDEFKRRVRYLVGVLELEKVYKRQVRELSLGERMKCNFAASLLHMPEVVFLDEPTIGVDLPSSFALRDALFDMNKRFGTTFIIATHIIDDIKILAKRTIILDNGSVIYDGTNQGISKMFGDYREVTAYLKGSTKLPHLSGVRTLERTKDYIKFSIPGKMIKDKRLGAFLSSDKVADYSIAEPDFGITLHQFYKKRASDHGSKD</sequence>
<evidence type="ECO:0000256" key="1">
    <source>
        <dbReference type="ARBA" id="ARBA00022448"/>
    </source>
</evidence>
<reference evidence="5 6" key="1">
    <citation type="journal article" date="2009" name="Genome Biol.">
        <title>Community-wide analysis of microbial genome sequence signatures.</title>
        <authorList>
            <person name="Dick G.J."/>
            <person name="Andersson A.F."/>
            <person name="Baker B.J."/>
            <person name="Simmons S.L."/>
            <person name="Thomas B.C."/>
            <person name="Yelton A.P."/>
            <person name="Banfield J.F."/>
        </authorList>
    </citation>
    <scope>NUCLEOTIDE SEQUENCE [LARGE SCALE GENOMIC DNA]</scope>
    <source>
        <strain evidence="5">ARMAN-2</strain>
    </source>
</reference>
<dbReference type="GO" id="GO:0005524">
    <property type="term" value="F:ATP binding"/>
    <property type="evidence" value="ECO:0007669"/>
    <property type="project" value="UniProtKB-KW"/>
</dbReference>
<keyword evidence="3" id="KW-0067">ATP-binding</keyword>
<feature type="domain" description="ABC transporter" evidence="4">
    <location>
        <begin position="17"/>
        <end position="268"/>
    </location>
</feature>
<dbReference type="PROSITE" id="PS50893">
    <property type="entry name" value="ABC_TRANSPORTER_2"/>
    <property type="match status" value="1"/>
</dbReference>
<gene>
    <name evidence="5" type="ORF">UNLARM2_0361</name>
</gene>
<dbReference type="InterPro" id="IPR027417">
    <property type="entry name" value="P-loop_NTPase"/>
</dbReference>
<organism evidence="5 6">
    <name type="scientific">Candidatus Micrarchaeum acidiphilum ARMAN-2</name>
    <dbReference type="NCBI Taxonomy" id="425595"/>
    <lineage>
        <taxon>Archaea</taxon>
        <taxon>Candidatus Micrarchaeota</taxon>
        <taxon>Candidatus Micrarchaeia</taxon>
        <taxon>Candidatus Micrarchaeales</taxon>
        <taxon>Candidatus Micrarchaeaceae</taxon>
        <taxon>Candidatus Micrarchaeum</taxon>
    </lineage>
</organism>
<dbReference type="AlphaFoldDB" id="C7DH15"/>
<dbReference type="GO" id="GO:0016887">
    <property type="term" value="F:ATP hydrolysis activity"/>
    <property type="evidence" value="ECO:0007669"/>
    <property type="project" value="InterPro"/>
</dbReference>
<dbReference type="SUPFAM" id="SSF52540">
    <property type="entry name" value="P-loop containing nucleoside triphosphate hydrolases"/>
    <property type="match status" value="1"/>
</dbReference>
<protein>
    <submittedName>
        <fullName evidence="5">ABC transporter related protein</fullName>
    </submittedName>
</protein>
<keyword evidence="2" id="KW-0547">Nucleotide-binding</keyword>
<accession>C7DH15</accession>
<keyword evidence="6" id="KW-1185">Reference proteome</keyword>
<reference evidence="5 6" key="2">
    <citation type="journal article" date="2010" name="Proc. Natl. Acad. Sci. U.S.A.">
        <title>Enigmatic, ultrasmall, uncultivated Archaea.</title>
        <authorList>
            <person name="Baker B.J."/>
            <person name="Comolli L.R."/>
            <person name="Dick G.J."/>
            <person name="Hauser L.J."/>
            <person name="Hyatt D."/>
            <person name="Dill B.D."/>
            <person name="Land M.L."/>
            <person name="Verberkmoes N.C."/>
            <person name="Hettich R.L."/>
            <person name="Banfield J.F."/>
        </authorList>
    </citation>
    <scope>NUCLEOTIDE SEQUENCE [LARGE SCALE GENOMIC DNA]</scope>
    <source>
        <strain evidence="5">ARMAN-2</strain>
    </source>
</reference>
<dbReference type="EMBL" id="GG697240">
    <property type="protein sequence ID" value="EET89917.1"/>
    <property type="molecule type" value="Genomic_DNA"/>
</dbReference>
<dbReference type="PANTHER" id="PTHR42711:SF4">
    <property type="entry name" value="ABC TRANSPORTER RELATED"/>
    <property type="match status" value="1"/>
</dbReference>
<dbReference type="Gene3D" id="3.40.50.300">
    <property type="entry name" value="P-loop containing nucleotide triphosphate hydrolases"/>
    <property type="match status" value="1"/>
</dbReference>
<proteinExistence type="predicted"/>
<evidence type="ECO:0000259" key="4">
    <source>
        <dbReference type="PROSITE" id="PS50893"/>
    </source>
</evidence>
<dbReference type="PANTHER" id="PTHR42711">
    <property type="entry name" value="ABC TRANSPORTER ATP-BINDING PROTEIN"/>
    <property type="match status" value="1"/>
</dbReference>
<dbReference type="InterPro" id="IPR003439">
    <property type="entry name" value="ABC_transporter-like_ATP-bd"/>
</dbReference>
<dbReference type="InterPro" id="IPR003593">
    <property type="entry name" value="AAA+_ATPase"/>
</dbReference>
<name>C7DH15_MICA2</name>
<evidence type="ECO:0000256" key="3">
    <source>
        <dbReference type="ARBA" id="ARBA00022840"/>
    </source>
</evidence>